<feature type="transmembrane region" description="Helical" evidence="9">
    <location>
        <begin position="160"/>
        <end position="179"/>
    </location>
</feature>
<dbReference type="KEGG" id="kdj:28970595"/>
<accession>A0A1A5ZZT9</accession>
<dbReference type="AlphaFoldDB" id="A0A1A5ZZT9"/>
<evidence type="ECO:0000313" key="12">
    <source>
        <dbReference type="Proteomes" id="UP000078595"/>
    </source>
</evidence>
<dbReference type="STRING" id="1296121.A0A1A5ZZT9"/>
<evidence type="ECO:0000256" key="6">
    <source>
        <dbReference type="ARBA" id="ARBA00023098"/>
    </source>
</evidence>
<keyword evidence="2 9" id="KW-0812">Transmembrane</keyword>
<dbReference type="InterPro" id="IPR019388">
    <property type="entry name" value="FIT"/>
</dbReference>
<feature type="region of interest" description="Disordered" evidence="8">
    <location>
        <begin position="1"/>
        <end position="52"/>
    </location>
</feature>
<evidence type="ECO:0000256" key="8">
    <source>
        <dbReference type="SAM" id="MobiDB-lite"/>
    </source>
</evidence>
<dbReference type="GO" id="GO:0010945">
    <property type="term" value="F:coenzyme A diphosphatase activity"/>
    <property type="evidence" value="ECO:0007669"/>
    <property type="project" value="InterPro"/>
</dbReference>
<dbReference type="RefSeq" id="XP_018261173.1">
    <property type="nucleotide sequence ID" value="XM_018410170.1"/>
</dbReference>
<evidence type="ECO:0000256" key="9">
    <source>
        <dbReference type="SAM" id="Phobius"/>
    </source>
</evidence>
<sequence length="458" mass="49955">MASPQPPSTPKSTRPTITTPHRRTNSASHASPIDFKPKSSAARRMSMTATSQSASLTPQTFWERATENEQLVLAGLVTSLMLCGILYSLVQSTSLDTSEIHHHSLPHRAAYFARKSNILNVVFVKRAWGWTSLLYLVHLFASSSSPSSIRSGPGGKARKLGIWILATVAWLLFTSWFFGAGLGDRIIALTGGNCAVPLPKDADLKAARDIFPTLFTAGESSRTVTQNQAGKIYVPLPHQFCSGTPLTVNTFPQLFSLIPAYANLKATSNHESLQALPRPRWHRGFDISGHAFLLTLSVMVLGRELAETWRSWAATSSRRRRVATNNDSTISLIRRWSSIVASGLVGIWCWMILMTGIYFHNPPEKLSGLVLGLSTAYLINVLIPPSSSPSPFNPILTPNAAFSRPSAALRSGGSFDENAARRGAVVDDGVIYEDPSESSGEDEAKKARSRNDVREKVE</sequence>
<dbReference type="OrthoDB" id="5579088at2759"/>
<organism evidence="10">
    <name type="scientific">Kwoniella dejecticola CBS 10117</name>
    <dbReference type="NCBI Taxonomy" id="1296121"/>
    <lineage>
        <taxon>Eukaryota</taxon>
        <taxon>Fungi</taxon>
        <taxon>Dikarya</taxon>
        <taxon>Basidiomycota</taxon>
        <taxon>Agaricomycotina</taxon>
        <taxon>Tremellomycetes</taxon>
        <taxon>Tremellales</taxon>
        <taxon>Cryptococcaceae</taxon>
        <taxon>Kwoniella</taxon>
    </lineage>
</organism>
<reference evidence="11" key="2">
    <citation type="submission" date="2013-07" db="EMBL/GenBank/DDBJ databases">
        <authorList>
            <consortium name="The Broad Institute Genome Sequencing Platform"/>
            <person name="Cuomo C."/>
            <person name="Litvintseva A."/>
            <person name="Chen Y."/>
            <person name="Heitman J."/>
            <person name="Sun S."/>
            <person name="Springer D."/>
            <person name="Dromer F."/>
            <person name="Young S.K."/>
            <person name="Zeng Q."/>
            <person name="Gargeya S."/>
            <person name="Fitzgerald M."/>
            <person name="Abouelleil A."/>
            <person name="Alvarado L."/>
            <person name="Berlin A.M."/>
            <person name="Chapman S.B."/>
            <person name="Dewar J."/>
            <person name="Goldberg J."/>
            <person name="Griggs A."/>
            <person name="Gujja S."/>
            <person name="Hansen M."/>
            <person name="Howarth C."/>
            <person name="Imamovic A."/>
            <person name="Larimer J."/>
            <person name="McCowan C."/>
            <person name="Murphy C."/>
            <person name="Pearson M."/>
            <person name="Priest M."/>
            <person name="Roberts A."/>
            <person name="Saif S."/>
            <person name="Shea T."/>
            <person name="Sykes S."/>
            <person name="Wortman J."/>
            <person name="Nusbaum C."/>
            <person name="Birren B."/>
        </authorList>
    </citation>
    <scope>NUCLEOTIDE SEQUENCE</scope>
    <source>
        <strain evidence="11">CBS 10117</strain>
    </source>
</reference>
<evidence type="ECO:0000256" key="2">
    <source>
        <dbReference type="ARBA" id="ARBA00022692"/>
    </source>
</evidence>
<feature type="compositionally biased region" description="Acidic residues" evidence="8">
    <location>
        <begin position="431"/>
        <end position="441"/>
    </location>
</feature>
<keyword evidence="7 9" id="KW-0472">Membrane</keyword>
<dbReference type="PANTHER" id="PTHR23129:SF0">
    <property type="entry name" value="ACYL-COENZYME A DIPHOSPHATASE FITM2"/>
    <property type="match status" value="1"/>
</dbReference>
<feature type="compositionally biased region" description="Basic and acidic residues" evidence="8">
    <location>
        <begin position="442"/>
        <end position="458"/>
    </location>
</feature>
<evidence type="ECO:0000256" key="5">
    <source>
        <dbReference type="ARBA" id="ARBA00022989"/>
    </source>
</evidence>
<keyword evidence="5 9" id="KW-1133">Transmembrane helix</keyword>
<evidence type="ECO:0008006" key="13">
    <source>
        <dbReference type="Google" id="ProtNLM"/>
    </source>
</evidence>
<dbReference type="Pfam" id="PF10261">
    <property type="entry name" value="FIT"/>
    <property type="match status" value="1"/>
</dbReference>
<dbReference type="PANTHER" id="PTHR23129">
    <property type="entry name" value="ACYL-COENZYME A DIPHOSPHATASE FITM2"/>
    <property type="match status" value="1"/>
</dbReference>
<dbReference type="EMBL" id="KI894034">
    <property type="protein sequence ID" value="OBR83331.1"/>
    <property type="molecule type" value="Genomic_DNA"/>
</dbReference>
<dbReference type="GO" id="GO:0019915">
    <property type="term" value="P:lipid storage"/>
    <property type="evidence" value="ECO:0007669"/>
    <property type="project" value="InterPro"/>
</dbReference>
<evidence type="ECO:0000256" key="3">
    <source>
        <dbReference type="ARBA" id="ARBA00022801"/>
    </source>
</evidence>
<feature type="region of interest" description="Disordered" evidence="8">
    <location>
        <begin position="431"/>
        <end position="458"/>
    </location>
</feature>
<dbReference type="GO" id="GO:0005789">
    <property type="term" value="C:endoplasmic reticulum membrane"/>
    <property type="evidence" value="ECO:0007669"/>
    <property type="project" value="UniProtKB-SubCell"/>
</dbReference>
<dbReference type="GO" id="GO:0008654">
    <property type="term" value="P:phospholipid biosynthetic process"/>
    <property type="evidence" value="ECO:0007669"/>
    <property type="project" value="TreeGrafter"/>
</dbReference>
<feature type="transmembrane region" description="Helical" evidence="9">
    <location>
        <begin position="118"/>
        <end position="140"/>
    </location>
</feature>
<proteinExistence type="predicted"/>
<evidence type="ECO:0000256" key="7">
    <source>
        <dbReference type="ARBA" id="ARBA00023136"/>
    </source>
</evidence>
<dbReference type="Proteomes" id="UP000078595">
    <property type="component" value="Chromosome 9"/>
</dbReference>
<comment type="subcellular location">
    <subcellularLocation>
        <location evidence="1">Endoplasmic reticulum membrane</location>
        <topology evidence="1">Multi-pass membrane protein</topology>
    </subcellularLocation>
</comment>
<feature type="transmembrane region" description="Helical" evidence="9">
    <location>
        <begin position="71"/>
        <end position="90"/>
    </location>
</feature>
<keyword evidence="3" id="KW-0378">Hydrolase</keyword>
<gene>
    <name evidence="10" type="ORF">I303_06896</name>
    <name evidence="11" type="ORF">I303_107491</name>
</gene>
<keyword evidence="4" id="KW-0256">Endoplasmic reticulum</keyword>
<protein>
    <recommendedName>
        <fullName evidence="13">Inositol phospholipid biosynthesis protein Scs3</fullName>
    </recommendedName>
</protein>
<dbReference type="GeneID" id="28970595"/>
<evidence type="ECO:0000313" key="11">
    <source>
        <dbReference type="EMBL" id="WWC64877.1"/>
    </source>
</evidence>
<evidence type="ECO:0000256" key="1">
    <source>
        <dbReference type="ARBA" id="ARBA00004477"/>
    </source>
</evidence>
<keyword evidence="6" id="KW-0443">Lipid metabolism</keyword>
<reference evidence="10" key="1">
    <citation type="submission" date="2013-07" db="EMBL/GenBank/DDBJ databases">
        <title>The Genome Sequence of Cryptococcus dejecticola CBS10117.</title>
        <authorList>
            <consortium name="The Broad Institute Genome Sequencing Platform"/>
            <person name="Cuomo C."/>
            <person name="Litvintseva A."/>
            <person name="Chen Y."/>
            <person name="Heitman J."/>
            <person name="Sun S."/>
            <person name="Springer D."/>
            <person name="Dromer F."/>
            <person name="Young S.K."/>
            <person name="Zeng Q."/>
            <person name="Gargeya S."/>
            <person name="Fitzgerald M."/>
            <person name="Abouelleil A."/>
            <person name="Alvarado L."/>
            <person name="Berlin A.M."/>
            <person name="Chapman S.B."/>
            <person name="Dewar J."/>
            <person name="Goldberg J."/>
            <person name="Griggs A."/>
            <person name="Gujja S."/>
            <person name="Hansen M."/>
            <person name="Howarth C."/>
            <person name="Imamovic A."/>
            <person name="Larimer J."/>
            <person name="McCowan C."/>
            <person name="Murphy C."/>
            <person name="Pearson M."/>
            <person name="Priest M."/>
            <person name="Roberts A."/>
            <person name="Saif S."/>
            <person name="Shea T."/>
            <person name="Sykes S."/>
            <person name="Wortman J."/>
            <person name="Nusbaum C."/>
            <person name="Birren B."/>
        </authorList>
    </citation>
    <scope>NUCLEOTIDE SEQUENCE [LARGE SCALE GENOMIC DNA]</scope>
    <source>
        <strain evidence="10">CBS 10117</strain>
    </source>
</reference>
<dbReference type="VEuPathDB" id="FungiDB:I303_06896"/>
<name>A0A1A5ZZT9_9TREE</name>
<dbReference type="EMBL" id="CP144538">
    <property type="protein sequence ID" value="WWC64877.1"/>
    <property type="molecule type" value="Genomic_DNA"/>
</dbReference>
<keyword evidence="12" id="KW-1185">Reference proteome</keyword>
<feature type="transmembrane region" description="Helical" evidence="9">
    <location>
        <begin position="339"/>
        <end position="360"/>
    </location>
</feature>
<reference evidence="11" key="3">
    <citation type="submission" date="2024-02" db="EMBL/GenBank/DDBJ databases">
        <title>Comparative genomics of Cryptococcus and Kwoniella reveals pathogenesis evolution and contrasting modes of karyotype evolution via chromosome fusion or intercentromeric recombination.</title>
        <authorList>
            <person name="Coelho M.A."/>
            <person name="David-Palma M."/>
            <person name="Shea T."/>
            <person name="Bowers K."/>
            <person name="McGinley-Smith S."/>
            <person name="Mohammad A.W."/>
            <person name="Gnirke A."/>
            <person name="Yurkov A.M."/>
            <person name="Nowrousian M."/>
            <person name="Sun S."/>
            <person name="Cuomo C.A."/>
            <person name="Heitman J."/>
        </authorList>
    </citation>
    <scope>NUCLEOTIDE SEQUENCE</scope>
    <source>
        <strain evidence="11">CBS 10117</strain>
    </source>
</reference>
<evidence type="ECO:0000313" key="10">
    <source>
        <dbReference type="EMBL" id="OBR83331.1"/>
    </source>
</evidence>
<evidence type="ECO:0000256" key="4">
    <source>
        <dbReference type="ARBA" id="ARBA00022824"/>
    </source>
</evidence>
<dbReference type="GO" id="GO:0034389">
    <property type="term" value="P:lipid droplet organization"/>
    <property type="evidence" value="ECO:0007669"/>
    <property type="project" value="TreeGrafter"/>
</dbReference>